<dbReference type="InterPro" id="IPR010295">
    <property type="entry name" value="DUF898"/>
</dbReference>
<dbReference type="Proteomes" id="UP001240639">
    <property type="component" value="Unassembled WGS sequence"/>
</dbReference>
<reference evidence="2 3" key="1">
    <citation type="submission" date="2023-08" db="EMBL/GenBank/DDBJ databases">
        <title>genomic of G39.</title>
        <authorList>
            <person name="Wang Y."/>
        </authorList>
    </citation>
    <scope>NUCLEOTIDE SEQUENCE [LARGE SCALE GENOMIC DNA]</scope>
    <source>
        <strain evidence="2 3">G39</strain>
    </source>
</reference>
<feature type="transmembrane region" description="Helical" evidence="1">
    <location>
        <begin position="208"/>
        <end position="230"/>
    </location>
</feature>
<keyword evidence="1" id="KW-0812">Transmembrane</keyword>
<evidence type="ECO:0000313" key="3">
    <source>
        <dbReference type="Proteomes" id="UP001240639"/>
    </source>
</evidence>
<accession>A0ABT9HL71</accession>
<keyword evidence="3" id="KW-1185">Reference proteome</keyword>
<gene>
    <name evidence="2" type="ORF">Q9K02_01930</name>
</gene>
<evidence type="ECO:0000256" key="1">
    <source>
        <dbReference type="SAM" id="Phobius"/>
    </source>
</evidence>
<feature type="transmembrane region" description="Helical" evidence="1">
    <location>
        <begin position="295"/>
        <end position="317"/>
    </location>
</feature>
<organism evidence="2 3">
    <name type="scientific">Qipengyuania profundimaris</name>
    <dbReference type="NCBI Taxonomy" id="3067652"/>
    <lineage>
        <taxon>Bacteria</taxon>
        <taxon>Pseudomonadati</taxon>
        <taxon>Pseudomonadota</taxon>
        <taxon>Alphaproteobacteria</taxon>
        <taxon>Sphingomonadales</taxon>
        <taxon>Erythrobacteraceae</taxon>
        <taxon>Qipengyuania</taxon>
    </lineage>
</organism>
<proteinExistence type="predicted"/>
<feature type="transmembrane region" description="Helical" evidence="1">
    <location>
        <begin position="23"/>
        <end position="44"/>
    </location>
</feature>
<feature type="transmembrane region" description="Helical" evidence="1">
    <location>
        <begin position="242"/>
        <end position="269"/>
    </location>
</feature>
<name>A0ABT9HL71_9SPHN</name>
<protein>
    <submittedName>
        <fullName evidence="2">YjgN family protein</fullName>
    </submittedName>
</protein>
<keyword evidence="1" id="KW-0472">Membrane</keyword>
<sequence>MHGKYDGEGGESAFVFEGNWREFAPIAFTNLLLTIVTLGIYRFWATTRERQYLWSRSRFVDEHLEWAGTGKELFFGFLIVLVLFGLPYFIISFGAQALIARGYEEIGAALGVLAFVAIFYLMGVARFRALRYRLSRTRWRGIRGGSDNPGFVFGLSYMWKTIVGWLPLGLLIPWSMTSLWNERWSKMSFGPYRFEANAEAGGVFVRFLLFYLAPFIMFFGALFMAGMGMLAGYGIGGEDGAAFGGVLGIFGLVLFFYLGLGLIAVAFYAKFYREVVGATRWKDLDFSFEASTLEWFKLLVGDVLLVVFTFGIGLIFLSYRHWKFFITHLEASGEILLDELTQSTTKTARHGEGLLDAFDMGAI</sequence>
<keyword evidence="1" id="KW-1133">Transmembrane helix</keyword>
<dbReference type="Pfam" id="PF05987">
    <property type="entry name" value="DUF898"/>
    <property type="match status" value="1"/>
</dbReference>
<dbReference type="EMBL" id="JAVAIM010000001">
    <property type="protein sequence ID" value="MDP4573896.1"/>
    <property type="molecule type" value="Genomic_DNA"/>
</dbReference>
<dbReference type="RefSeq" id="WP_305931359.1">
    <property type="nucleotide sequence ID" value="NZ_JAVAIM010000001.1"/>
</dbReference>
<comment type="caution">
    <text evidence="2">The sequence shown here is derived from an EMBL/GenBank/DDBJ whole genome shotgun (WGS) entry which is preliminary data.</text>
</comment>
<feature type="transmembrane region" description="Helical" evidence="1">
    <location>
        <begin position="73"/>
        <end position="100"/>
    </location>
</feature>
<feature type="transmembrane region" description="Helical" evidence="1">
    <location>
        <begin position="150"/>
        <end position="174"/>
    </location>
</feature>
<evidence type="ECO:0000313" key="2">
    <source>
        <dbReference type="EMBL" id="MDP4573896.1"/>
    </source>
</evidence>
<feature type="transmembrane region" description="Helical" evidence="1">
    <location>
        <begin position="106"/>
        <end position="129"/>
    </location>
</feature>